<protein>
    <submittedName>
        <fullName evidence="7">Chemosensory receptor a</fullName>
    </submittedName>
</protein>
<evidence type="ECO:0000256" key="2">
    <source>
        <dbReference type="ARBA" id="ARBA00022692"/>
    </source>
</evidence>
<keyword evidence="8" id="KW-1185">Reference proteome</keyword>
<dbReference type="InterPro" id="IPR017452">
    <property type="entry name" value="GPCR_Rhodpsn_7TM"/>
</dbReference>
<dbReference type="SUPFAM" id="SSF81321">
    <property type="entry name" value="Family A G protein-coupled receptor-like"/>
    <property type="match status" value="1"/>
</dbReference>
<feature type="transmembrane region" description="Helical" evidence="5">
    <location>
        <begin position="92"/>
        <end position="116"/>
    </location>
</feature>
<name>A0AAV3XZ76_9GAST</name>
<evidence type="ECO:0000256" key="5">
    <source>
        <dbReference type="SAM" id="Phobius"/>
    </source>
</evidence>
<comment type="caution">
    <text evidence="7">The sequence shown here is derived from an EMBL/GenBank/DDBJ whole genome shotgun (WGS) entry which is preliminary data.</text>
</comment>
<feature type="transmembrane region" description="Helical" evidence="5">
    <location>
        <begin position="52"/>
        <end position="80"/>
    </location>
</feature>
<evidence type="ECO:0000256" key="1">
    <source>
        <dbReference type="ARBA" id="ARBA00004370"/>
    </source>
</evidence>
<dbReference type="Pfam" id="PF10324">
    <property type="entry name" value="7TM_GPCR_Srw"/>
    <property type="match status" value="1"/>
</dbReference>
<reference evidence="7 8" key="1">
    <citation type="journal article" date="2021" name="Elife">
        <title>Chloroplast acquisition without the gene transfer in kleptoplastic sea slugs, Plakobranchus ocellatus.</title>
        <authorList>
            <person name="Maeda T."/>
            <person name="Takahashi S."/>
            <person name="Yoshida T."/>
            <person name="Shimamura S."/>
            <person name="Takaki Y."/>
            <person name="Nagai Y."/>
            <person name="Toyoda A."/>
            <person name="Suzuki Y."/>
            <person name="Arimoto A."/>
            <person name="Ishii H."/>
            <person name="Satoh N."/>
            <person name="Nishiyama T."/>
            <person name="Hasebe M."/>
            <person name="Maruyama T."/>
            <person name="Minagawa J."/>
            <person name="Obokata J."/>
            <person name="Shigenobu S."/>
        </authorList>
    </citation>
    <scope>NUCLEOTIDE SEQUENCE [LARGE SCALE GENOMIC DNA]</scope>
</reference>
<dbReference type="Gene3D" id="1.20.1070.10">
    <property type="entry name" value="Rhodopsin 7-helix transmembrane proteins"/>
    <property type="match status" value="1"/>
</dbReference>
<sequence>MYVHSREEDNTTRYPALDKITDNPFHLWEDQSKDSSILTLASGILSDEQFDIFVLFMIYTSQLINNCAIIGNSLSIAVFVKLGFSEPSNISLTVLAICDFILAVLITWSNLCFWLTYHNVRLPFHGVNVTFLTGGIQWAFLSSTVAWITAFISFERCLCILVPLKVRRLITPKGTFVAMLIIILFTFCPSFFTYIRYKFEWVFNPYLNVTILNTIPVNSEFAILFEKISIVICGVIQPLLAFSIVLICTVLLVVQLRKISSWRLSVTSTKSQRVQPEENPSSSSSAAEARISQKEERLVRMVVAIATIFIVSYFPTCITLLCYVVFDEFNQFGVYRRLFIVSGYIISLGQPISGSVNILIYYKMASKFRSVFRHLVCLDRQEQERHNFE</sequence>
<feature type="transmembrane region" description="Helical" evidence="5">
    <location>
        <begin position="298"/>
        <end position="326"/>
    </location>
</feature>
<comment type="subcellular location">
    <subcellularLocation>
        <location evidence="1">Membrane</location>
    </subcellularLocation>
</comment>
<dbReference type="EMBL" id="BLXT01000255">
    <property type="protein sequence ID" value="GFN75243.1"/>
    <property type="molecule type" value="Genomic_DNA"/>
</dbReference>
<dbReference type="GO" id="GO:0016020">
    <property type="term" value="C:membrane"/>
    <property type="evidence" value="ECO:0007669"/>
    <property type="project" value="UniProtKB-SubCell"/>
</dbReference>
<feature type="domain" description="G-protein coupled receptors family 1 profile" evidence="6">
    <location>
        <begin position="71"/>
        <end position="361"/>
    </location>
</feature>
<feature type="transmembrane region" description="Helical" evidence="5">
    <location>
        <begin position="136"/>
        <end position="164"/>
    </location>
</feature>
<keyword evidence="2 5" id="KW-0812">Transmembrane</keyword>
<accession>A0AAV3XZ76</accession>
<gene>
    <name evidence="7" type="ORF">PoB_000174900</name>
</gene>
<proteinExistence type="predicted"/>
<evidence type="ECO:0000256" key="3">
    <source>
        <dbReference type="ARBA" id="ARBA00022989"/>
    </source>
</evidence>
<keyword evidence="7" id="KW-0675">Receptor</keyword>
<dbReference type="AlphaFoldDB" id="A0AAV3XZ76"/>
<dbReference type="PANTHER" id="PTHR46641">
    <property type="entry name" value="FMRFAMIDE RECEPTOR-RELATED"/>
    <property type="match status" value="1"/>
</dbReference>
<evidence type="ECO:0000313" key="8">
    <source>
        <dbReference type="Proteomes" id="UP000735302"/>
    </source>
</evidence>
<dbReference type="PROSITE" id="PS50262">
    <property type="entry name" value="G_PROTEIN_RECEP_F1_2"/>
    <property type="match status" value="1"/>
</dbReference>
<evidence type="ECO:0000313" key="7">
    <source>
        <dbReference type="EMBL" id="GFN75243.1"/>
    </source>
</evidence>
<feature type="transmembrane region" description="Helical" evidence="5">
    <location>
        <begin position="228"/>
        <end position="254"/>
    </location>
</feature>
<organism evidence="7 8">
    <name type="scientific">Plakobranchus ocellatus</name>
    <dbReference type="NCBI Taxonomy" id="259542"/>
    <lineage>
        <taxon>Eukaryota</taxon>
        <taxon>Metazoa</taxon>
        <taxon>Spiralia</taxon>
        <taxon>Lophotrochozoa</taxon>
        <taxon>Mollusca</taxon>
        <taxon>Gastropoda</taxon>
        <taxon>Heterobranchia</taxon>
        <taxon>Euthyneura</taxon>
        <taxon>Panpulmonata</taxon>
        <taxon>Sacoglossa</taxon>
        <taxon>Placobranchoidea</taxon>
        <taxon>Plakobranchidae</taxon>
        <taxon>Plakobranchus</taxon>
    </lineage>
</organism>
<feature type="transmembrane region" description="Helical" evidence="5">
    <location>
        <begin position="338"/>
        <end position="362"/>
    </location>
</feature>
<dbReference type="GO" id="GO:0008528">
    <property type="term" value="F:G protein-coupled peptide receptor activity"/>
    <property type="evidence" value="ECO:0007669"/>
    <property type="project" value="InterPro"/>
</dbReference>
<evidence type="ECO:0000256" key="4">
    <source>
        <dbReference type="ARBA" id="ARBA00023136"/>
    </source>
</evidence>
<dbReference type="InterPro" id="IPR052954">
    <property type="entry name" value="GPCR-Ligand_Int"/>
</dbReference>
<feature type="transmembrane region" description="Helical" evidence="5">
    <location>
        <begin position="176"/>
        <end position="197"/>
    </location>
</feature>
<keyword evidence="3 5" id="KW-1133">Transmembrane helix</keyword>
<evidence type="ECO:0000259" key="6">
    <source>
        <dbReference type="PROSITE" id="PS50262"/>
    </source>
</evidence>
<dbReference type="PANTHER" id="PTHR46641:SF18">
    <property type="entry name" value="G-PROTEIN COUPLED RECEPTORS FAMILY 1 PROFILE DOMAIN-CONTAINING PROTEIN"/>
    <property type="match status" value="1"/>
</dbReference>
<dbReference type="Proteomes" id="UP000735302">
    <property type="component" value="Unassembled WGS sequence"/>
</dbReference>
<keyword evidence="4 5" id="KW-0472">Membrane</keyword>
<dbReference type="InterPro" id="IPR019427">
    <property type="entry name" value="7TM_GPCR_serpentine_rcpt_Srw"/>
</dbReference>